<evidence type="ECO:0000256" key="3">
    <source>
        <dbReference type="SAM" id="Coils"/>
    </source>
</evidence>
<sequence length="189" mass="21196">MVGAAFTLYSCNEPNTTATTPTTVSSANVQAAAGAGLRVAYVNTDTLLNNYSFFKEKQEVMAKKTEKYQKEFQNRAQGLQAEFKSYENTRGSLTINQARSKEEELMRKRENLAQYEQSLNQSLAVERNKMLGELDSVVTNYMQNYGSTNSYDLVLTYTKGSGVLYANPKMDITNQVLEGLNAEFKSKKK</sequence>
<evidence type="ECO:0000256" key="2">
    <source>
        <dbReference type="ARBA" id="ARBA00022729"/>
    </source>
</evidence>
<dbReference type="PANTHER" id="PTHR35089">
    <property type="entry name" value="CHAPERONE PROTEIN SKP"/>
    <property type="match status" value="1"/>
</dbReference>
<gene>
    <name evidence="4" type="ORF">PEPS_12680</name>
</gene>
<protein>
    <recommendedName>
        <fullName evidence="6">OmpH family outer membrane protein</fullName>
    </recommendedName>
</protein>
<evidence type="ECO:0000313" key="5">
    <source>
        <dbReference type="Proteomes" id="UP001354989"/>
    </source>
</evidence>
<feature type="coiled-coil region" evidence="3">
    <location>
        <begin position="69"/>
        <end position="118"/>
    </location>
</feature>
<evidence type="ECO:0000313" key="4">
    <source>
        <dbReference type="EMBL" id="BDC98987.1"/>
    </source>
</evidence>
<keyword evidence="3" id="KW-0175">Coiled coil</keyword>
<keyword evidence="2" id="KW-0732">Signal</keyword>
<evidence type="ECO:0008006" key="6">
    <source>
        <dbReference type="Google" id="ProtNLM"/>
    </source>
</evidence>
<accession>A0ABN6L701</accession>
<dbReference type="SUPFAM" id="SSF111384">
    <property type="entry name" value="OmpH-like"/>
    <property type="match status" value="1"/>
</dbReference>
<proteinExistence type="inferred from homology"/>
<name>A0ABN6L701_9BACT</name>
<dbReference type="EMBL" id="AP025292">
    <property type="protein sequence ID" value="BDC98987.1"/>
    <property type="molecule type" value="Genomic_DNA"/>
</dbReference>
<dbReference type="InterPro" id="IPR005632">
    <property type="entry name" value="Chaperone_Skp"/>
</dbReference>
<dbReference type="Gene3D" id="3.30.910.20">
    <property type="entry name" value="Skp domain"/>
    <property type="match status" value="1"/>
</dbReference>
<keyword evidence="5" id="KW-1185">Reference proteome</keyword>
<dbReference type="Pfam" id="PF03938">
    <property type="entry name" value="OmpH"/>
    <property type="match status" value="1"/>
</dbReference>
<reference evidence="4 5" key="1">
    <citation type="submission" date="2021-12" db="EMBL/GenBank/DDBJ databases">
        <title>Genome sequencing of bacteria with rrn-lacking chromosome and rrn-plasmid.</title>
        <authorList>
            <person name="Anda M."/>
            <person name="Iwasaki W."/>
        </authorList>
    </citation>
    <scope>NUCLEOTIDE SEQUENCE [LARGE SCALE GENOMIC DNA]</scope>
    <source>
        <strain evidence="4 5">NBRC 101262</strain>
    </source>
</reference>
<dbReference type="Proteomes" id="UP001354989">
    <property type="component" value="Chromosome"/>
</dbReference>
<dbReference type="PANTHER" id="PTHR35089:SF1">
    <property type="entry name" value="CHAPERONE PROTEIN SKP"/>
    <property type="match status" value="1"/>
</dbReference>
<organism evidence="4 5">
    <name type="scientific">Persicobacter psychrovividus</name>
    <dbReference type="NCBI Taxonomy" id="387638"/>
    <lineage>
        <taxon>Bacteria</taxon>
        <taxon>Pseudomonadati</taxon>
        <taxon>Bacteroidota</taxon>
        <taxon>Cytophagia</taxon>
        <taxon>Cytophagales</taxon>
        <taxon>Persicobacteraceae</taxon>
        <taxon>Persicobacter</taxon>
    </lineage>
</organism>
<dbReference type="InterPro" id="IPR024930">
    <property type="entry name" value="Skp_dom_sf"/>
</dbReference>
<comment type="similarity">
    <text evidence="1">Belongs to the Skp family.</text>
</comment>
<evidence type="ECO:0000256" key="1">
    <source>
        <dbReference type="ARBA" id="ARBA00009091"/>
    </source>
</evidence>
<dbReference type="SMART" id="SM00935">
    <property type="entry name" value="OmpH"/>
    <property type="match status" value="1"/>
</dbReference>